<dbReference type="AlphaFoldDB" id="H8KVP1"/>
<evidence type="ECO:0000256" key="2">
    <source>
        <dbReference type="SAM" id="SignalP"/>
    </source>
</evidence>
<evidence type="ECO:0000256" key="1">
    <source>
        <dbReference type="SAM" id="Coils"/>
    </source>
</evidence>
<dbReference type="Proteomes" id="UP000007590">
    <property type="component" value="Chromosome"/>
</dbReference>
<feature type="chain" id="PRO_5003613451" description="BZIP transcription factor" evidence="2">
    <location>
        <begin position="20"/>
        <end position="326"/>
    </location>
</feature>
<dbReference type="STRING" id="929556.Solca_1597"/>
<sequence length="326" mass="35243">MKKILAIFLFVLTYSTCKAQTNTFPTSGNAGIGTLSPTTKLDIKAGIDHLATSTSFIAPLNIGLTSDVGAGAVPNYVLLSPMITGGTGSPQAGLSGILSLYRGSVTSGNINAEYRIITQTAWGNSFISLVPLTDNTISINVYKVTYNNQLYFAIKATEITGSGGRVTFRGEWWNAIDGTKPQIVQETQVSDVSIYKSVQSVYGNLIYATKDGNVSIGTTDPKGYKLAVAGKIRATEIKVEATPWPDYVFAKDYKLPSLKETEQHINEKGHLPGIPSAEEVKSNGINVGEMNAKLLQKIEELTLYLLQQQKEINELKAEVVLLKTNK</sequence>
<keyword evidence="4" id="KW-1185">Reference proteome</keyword>
<evidence type="ECO:0000313" key="4">
    <source>
        <dbReference type="Proteomes" id="UP000007590"/>
    </source>
</evidence>
<dbReference type="OrthoDB" id="680331at2"/>
<feature type="signal peptide" evidence="2">
    <location>
        <begin position="1"/>
        <end position="19"/>
    </location>
</feature>
<evidence type="ECO:0000313" key="3">
    <source>
        <dbReference type="EMBL" id="AFD06664.1"/>
    </source>
</evidence>
<keyword evidence="1" id="KW-0175">Coiled coil</keyword>
<reference evidence="3" key="1">
    <citation type="submission" date="2012-02" db="EMBL/GenBank/DDBJ databases">
        <title>The complete genome of Solitalea canadensis DSM 3403.</title>
        <authorList>
            <consortium name="US DOE Joint Genome Institute (JGI-PGF)"/>
            <person name="Lucas S."/>
            <person name="Copeland A."/>
            <person name="Lapidus A."/>
            <person name="Glavina del Rio T."/>
            <person name="Dalin E."/>
            <person name="Tice H."/>
            <person name="Bruce D."/>
            <person name="Goodwin L."/>
            <person name="Pitluck S."/>
            <person name="Peters L."/>
            <person name="Ovchinnikova G."/>
            <person name="Lu M."/>
            <person name="Kyrpides N."/>
            <person name="Mavromatis K."/>
            <person name="Ivanova N."/>
            <person name="Brettin T."/>
            <person name="Detter J.C."/>
            <person name="Han C."/>
            <person name="Larimer F."/>
            <person name="Land M."/>
            <person name="Hauser L."/>
            <person name="Markowitz V."/>
            <person name="Cheng J.-F."/>
            <person name="Hugenholtz P."/>
            <person name="Woyke T."/>
            <person name="Wu D."/>
            <person name="Spring S."/>
            <person name="Schroeder M."/>
            <person name="Kopitz M."/>
            <person name="Brambilla E."/>
            <person name="Klenk H.-P."/>
            <person name="Eisen J.A."/>
        </authorList>
    </citation>
    <scope>NUCLEOTIDE SEQUENCE</scope>
    <source>
        <strain evidence="3">DSM 3403</strain>
    </source>
</reference>
<organism evidence="3 4">
    <name type="scientific">Solitalea canadensis (strain ATCC 29591 / DSM 3403 / JCM 21819 / LMG 8368 / NBRC 15130 / NCIMB 12057 / USAM 9D)</name>
    <name type="common">Flexibacter canadensis</name>
    <dbReference type="NCBI Taxonomy" id="929556"/>
    <lineage>
        <taxon>Bacteria</taxon>
        <taxon>Pseudomonadati</taxon>
        <taxon>Bacteroidota</taxon>
        <taxon>Sphingobacteriia</taxon>
        <taxon>Sphingobacteriales</taxon>
        <taxon>Sphingobacteriaceae</taxon>
        <taxon>Solitalea</taxon>
    </lineage>
</organism>
<dbReference type="eggNOG" id="COG1044">
    <property type="taxonomic scope" value="Bacteria"/>
</dbReference>
<evidence type="ECO:0008006" key="5">
    <source>
        <dbReference type="Google" id="ProtNLM"/>
    </source>
</evidence>
<dbReference type="RefSeq" id="WP_014679891.1">
    <property type="nucleotide sequence ID" value="NC_017770.1"/>
</dbReference>
<proteinExistence type="predicted"/>
<dbReference type="EMBL" id="CP003349">
    <property type="protein sequence ID" value="AFD06664.1"/>
    <property type="molecule type" value="Genomic_DNA"/>
</dbReference>
<feature type="coiled-coil region" evidence="1">
    <location>
        <begin position="291"/>
        <end position="325"/>
    </location>
</feature>
<gene>
    <name evidence="3" type="ordered locus">Solca_1597</name>
</gene>
<dbReference type="HOGENOM" id="CLU_044440_1_0_10"/>
<name>H8KVP1_SOLCM</name>
<dbReference type="KEGG" id="scn:Solca_1597"/>
<protein>
    <recommendedName>
        <fullName evidence="5">BZIP transcription factor</fullName>
    </recommendedName>
</protein>
<keyword evidence="2" id="KW-0732">Signal</keyword>
<accession>H8KVP1</accession>